<evidence type="ECO:0000256" key="1">
    <source>
        <dbReference type="ARBA" id="ARBA00004123"/>
    </source>
</evidence>
<dbReference type="EMBL" id="CM029042">
    <property type="protein sequence ID" value="KAG2621405.1"/>
    <property type="molecule type" value="Genomic_DNA"/>
</dbReference>
<keyword evidence="6" id="KW-0804">Transcription</keyword>
<evidence type="ECO:0000256" key="5">
    <source>
        <dbReference type="ARBA" id="ARBA00023159"/>
    </source>
</evidence>
<protein>
    <submittedName>
        <fullName evidence="10">Uncharacterized protein</fullName>
    </submittedName>
</protein>
<dbReference type="PANTHER" id="PTHR31713">
    <property type="entry name" value="OS02G0177800 PROTEIN"/>
    <property type="match status" value="1"/>
</dbReference>
<evidence type="ECO:0000256" key="7">
    <source>
        <dbReference type="ARBA" id="ARBA00023242"/>
    </source>
</evidence>
<feature type="domain" description="Calmodulin binding protein central" evidence="8">
    <location>
        <begin position="36"/>
        <end position="100"/>
    </location>
</feature>
<gene>
    <name evidence="10" type="ORF">PVAP13_3NG251615</name>
</gene>
<reference evidence="10" key="1">
    <citation type="submission" date="2020-05" db="EMBL/GenBank/DDBJ databases">
        <title>WGS assembly of Panicum virgatum.</title>
        <authorList>
            <person name="Lovell J.T."/>
            <person name="Jenkins J."/>
            <person name="Shu S."/>
            <person name="Juenger T.E."/>
            <person name="Schmutz J."/>
        </authorList>
    </citation>
    <scope>NUCLEOTIDE SEQUENCE</scope>
    <source>
        <strain evidence="10">AP13</strain>
    </source>
</reference>
<dbReference type="InterPro" id="IPR012416">
    <property type="entry name" value="CBP60"/>
</dbReference>
<keyword evidence="5" id="KW-0010">Activator</keyword>
<evidence type="ECO:0000256" key="6">
    <source>
        <dbReference type="ARBA" id="ARBA00023163"/>
    </source>
</evidence>
<organism evidence="10 11">
    <name type="scientific">Panicum virgatum</name>
    <name type="common">Blackwell switchgrass</name>
    <dbReference type="NCBI Taxonomy" id="38727"/>
    <lineage>
        <taxon>Eukaryota</taxon>
        <taxon>Viridiplantae</taxon>
        <taxon>Streptophyta</taxon>
        <taxon>Embryophyta</taxon>
        <taxon>Tracheophyta</taxon>
        <taxon>Spermatophyta</taxon>
        <taxon>Magnoliopsida</taxon>
        <taxon>Liliopsida</taxon>
        <taxon>Poales</taxon>
        <taxon>Poaceae</taxon>
        <taxon>PACMAD clade</taxon>
        <taxon>Panicoideae</taxon>
        <taxon>Panicodae</taxon>
        <taxon>Paniceae</taxon>
        <taxon>Panicinae</taxon>
        <taxon>Panicum</taxon>
        <taxon>Panicum sect. Hiantes</taxon>
    </lineage>
</organism>
<evidence type="ECO:0000313" key="10">
    <source>
        <dbReference type="EMBL" id="KAG2621405.1"/>
    </source>
</evidence>
<name>A0A8T0UHC5_PANVG</name>
<keyword evidence="3" id="KW-0805">Transcription regulation</keyword>
<dbReference type="AlphaFoldDB" id="A0A8T0UHC5"/>
<comment type="caution">
    <text evidence="10">The sequence shown here is derived from an EMBL/GenBank/DDBJ whole genome shotgun (WGS) entry which is preliminary data.</text>
</comment>
<keyword evidence="7" id="KW-0539">Nucleus</keyword>
<evidence type="ECO:0000313" key="11">
    <source>
        <dbReference type="Proteomes" id="UP000823388"/>
    </source>
</evidence>
<evidence type="ECO:0000256" key="4">
    <source>
        <dbReference type="ARBA" id="ARBA00023125"/>
    </source>
</evidence>
<evidence type="ECO:0000259" key="9">
    <source>
        <dbReference type="Pfam" id="PF20452"/>
    </source>
</evidence>
<dbReference type="Pfam" id="PF20451">
    <property type="entry name" value="Calmod_bind_M"/>
    <property type="match status" value="1"/>
</dbReference>
<accession>A0A8T0UHC5</accession>
<evidence type="ECO:0000259" key="8">
    <source>
        <dbReference type="Pfam" id="PF20451"/>
    </source>
</evidence>
<comment type="subcellular location">
    <subcellularLocation>
        <location evidence="1">Nucleus</location>
    </subcellularLocation>
</comment>
<dbReference type="GO" id="GO:0043565">
    <property type="term" value="F:sequence-specific DNA binding"/>
    <property type="evidence" value="ECO:0007669"/>
    <property type="project" value="TreeGrafter"/>
</dbReference>
<dbReference type="Proteomes" id="UP000823388">
    <property type="component" value="Chromosome 3N"/>
</dbReference>
<keyword evidence="11" id="KW-1185">Reference proteome</keyword>
<dbReference type="GO" id="GO:0003700">
    <property type="term" value="F:DNA-binding transcription factor activity"/>
    <property type="evidence" value="ECO:0007669"/>
    <property type="project" value="TreeGrafter"/>
</dbReference>
<comment type="similarity">
    <text evidence="2">Belongs to the plant ACBP60 protein family.</text>
</comment>
<dbReference type="GO" id="GO:0005516">
    <property type="term" value="F:calmodulin binding"/>
    <property type="evidence" value="ECO:0007669"/>
    <property type="project" value="InterPro"/>
</dbReference>
<dbReference type="InterPro" id="IPR046829">
    <property type="entry name" value="Calmod_bind_C"/>
</dbReference>
<feature type="domain" description="Calmodulin binding protein C-terminal" evidence="9">
    <location>
        <begin position="105"/>
        <end position="159"/>
    </location>
</feature>
<sequence>MVIDNLGERVQEGVTEPFTVKERRGEGYRKHDIPSLNDDVWRLKNISKDGAFYAALRGSGILFVKDFLRLYYKDEQALRNILIKATELAWTTIVEHAKKCDPGRELYSFLVEGNSVLFFNSVYQIVGAKFGDNYLPFNDLEKAPKELVIQWSKVAYENIPYKGPDYEMDDDGKLRPINQGMSMLENKFTDLMQGDINRNVCEADNQQGTSCSHSKQCTFKRLGSIRLTQNDEDESFDFSVYMDSISEHCAATSTNDITGLVTLRIPYSG</sequence>
<dbReference type="GO" id="GO:0005634">
    <property type="term" value="C:nucleus"/>
    <property type="evidence" value="ECO:0007669"/>
    <property type="project" value="UniProtKB-SubCell"/>
</dbReference>
<dbReference type="Pfam" id="PF20452">
    <property type="entry name" value="Calmod_bind_C"/>
    <property type="match status" value="1"/>
</dbReference>
<proteinExistence type="inferred from homology"/>
<keyword evidence="4" id="KW-0238">DNA-binding</keyword>
<evidence type="ECO:0000256" key="2">
    <source>
        <dbReference type="ARBA" id="ARBA00007214"/>
    </source>
</evidence>
<evidence type="ECO:0000256" key="3">
    <source>
        <dbReference type="ARBA" id="ARBA00023015"/>
    </source>
</evidence>
<dbReference type="InterPro" id="IPR046830">
    <property type="entry name" value="Calmod_bind_M"/>
</dbReference>
<dbReference type="GO" id="GO:0080142">
    <property type="term" value="P:regulation of salicylic acid biosynthetic process"/>
    <property type="evidence" value="ECO:0007669"/>
    <property type="project" value="TreeGrafter"/>
</dbReference>
<dbReference type="PANTHER" id="PTHR31713:SF47">
    <property type="entry name" value="PROTEIN, PUTATIVE, EXPRESSED-RELATED"/>
    <property type="match status" value="1"/>
</dbReference>